<name>A0A2Z7D4E6_9LAMI</name>
<proteinExistence type="predicted"/>
<evidence type="ECO:0000313" key="3">
    <source>
        <dbReference type="Proteomes" id="UP000250235"/>
    </source>
</evidence>
<dbReference type="PANTHER" id="PTHR36387:SF2">
    <property type="entry name" value="UDP-N-ACETYLMURAMOYL-L-ALANYL-D-GLUTAMATE-2, 6-DIAMINOPIMELATE LIGASE"/>
    <property type="match status" value="1"/>
</dbReference>
<dbReference type="Proteomes" id="UP000250235">
    <property type="component" value="Unassembled WGS sequence"/>
</dbReference>
<feature type="compositionally biased region" description="Acidic residues" evidence="1">
    <location>
        <begin position="1"/>
        <end position="14"/>
    </location>
</feature>
<organism evidence="2 3">
    <name type="scientific">Dorcoceras hygrometricum</name>
    <dbReference type="NCBI Taxonomy" id="472368"/>
    <lineage>
        <taxon>Eukaryota</taxon>
        <taxon>Viridiplantae</taxon>
        <taxon>Streptophyta</taxon>
        <taxon>Embryophyta</taxon>
        <taxon>Tracheophyta</taxon>
        <taxon>Spermatophyta</taxon>
        <taxon>Magnoliopsida</taxon>
        <taxon>eudicotyledons</taxon>
        <taxon>Gunneridae</taxon>
        <taxon>Pentapetalae</taxon>
        <taxon>asterids</taxon>
        <taxon>lamiids</taxon>
        <taxon>Lamiales</taxon>
        <taxon>Gesneriaceae</taxon>
        <taxon>Didymocarpoideae</taxon>
        <taxon>Trichosporeae</taxon>
        <taxon>Loxocarpinae</taxon>
        <taxon>Dorcoceras</taxon>
    </lineage>
</organism>
<accession>A0A2Z7D4E6</accession>
<reference evidence="2 3" key="1">
    <citation type="journal article" date="2015" name="Proc. Natl. Acad. Sci. U.S.A.">
        <title>The resurrection genome of Boea hygrometrica: A blueprint for survival of dehydration.</title>
        <authorList>
            <person name="Xiao L."/>
            <person name="Yang G."/>
            <person name="Zhang L."/>
            <person name="Yang X."/>
            <person name="Zhao S."/>
            <person name="Ji Z."/>
            <person name="Zhou Q."/>
            <person name="Hu M."/>
            <person name="Wang Y."/>
            <person name="Chen M."/>
            <person name="Xu Y."/>
            <person name="Jin H."/>
            <person name="Xiao X."/>
            <person name="Hu G."/>
            <person name="Bao F."/>
            <person name="Hu Y."/>
            <person name="Wan P."/>
            <person name="Li L."/>
            <person name="Deng X."/>
            <person name="Kuang T."/>
            <person name="Xiang C."/>
            <person name="Zhu J.K."/>
            <person name="Oliver M.J."/>
            <person name="He Y."/>
        </authorList>
    </citation>
    <scope>NUCLEOTIDE SEQUENCE [LARGE SCALE GENOMIC DNA]</scope>
    <source>
        <strain evidence="3">cv. XS01</strain>
    </source>
</reference>
<feature type="compositionally biased region" description="Basic and acidic residues" evidence="1">
    <location>
        <begin position="26"/>
        <end position="45"/>
    </location>
</feature>
<sequence length="177" mass="20080">MLAGEVDGDSDAPEEFTLQQGLQQDEEIRKIQRENKARVVREGKERRKKLAQKLTPKLLPKGQETSDKTIIETHEESDDNKGMLPDDIVKLLAAREKITFTSDSEDEKSEKKPASRKRRPKKSGLEPVILNDMPPAQCVQNSLDFLKKRKMKVSRSSSVLNNSDKALCFLYKSGLLK</sequence>
<gene>
    <name evidence="2" type="ORF">F511_09718</name>
</gene>
<dbReference type="PANTHER" id="PTHR36387">
    <property type="entry name" value="UDP-N-ACETYLMURAMOYL-L-ALANYL-D-GLUTAMATE-2, 6-DIAMINOPIMELATE LIGASE"/>
    <property type="match status" value="1"/>
</dbReference>
<dbReference type="AlphaFoldDB" id="A0A2Z7D4E6"/>
<feature type="region of interest" description="Disordered" evidence="1">
    <location>
        <begin position="1"/>
        <end position="86"/>
    </location>
</feature>
<evidence type="ECO:0000313" key="2">
    <source>
        <dbReference type="EMBL" id="KZV54403.1"/>
    </source>
</evidence>
<evidence type="ECO:0000256" key="1">
    <source>
        <dbReference type="SAM" id="MobiDB-lite"/>
    </source>
</evidence>
<keyword evidence="3" id="KW-1185">Reference proteome</keyword>
<protein>
    <submittedName>
        <fullName evidence="2">Uncharacterized protein</fullName>
    </submittedName>
</protein>
<dbReference type="EMBL" id="KQ989523">
    <property type="protein sequence ID" value="KZV54403.1"/>
    <property type="molecule type" value="Genomic_DNA"/>
</dbReference>
<feature type="compositionally biased region" description="Basic and acidic residues" evidence="1">
    <location>
        <begin position="64"/>
        <end position="74"/>
    </location>
</feature>
<dbReference type="OrthoDB" id="1869542at2759"/>
<feature type="region of interest" description="Disordered" evidence="1">
    <location>
        <begin position="100"/>
        <end position="129"/>
    </location>
</feature>